<comment type="caution">
    <text evidence="7">The sequence shown here is derived from an EMBL/GenBank/DDBJ whole genome shotgun (WGS) entry which is preliminary data.</text>
</comment>
<evidence type="ECO:0000256" key="6">
    <source>
        <dbReference type="RuleBase" id="RU004455"/>
    </source>
</evidence>
<dbReference type="EMBL" id="JBHSJB010000003">
    <property type="protein sequence ID" value="MFC5052693.1"/>
    <property type="molecule type" value="Genomic_DNA"/>
</dbReference>
<organism evidence="7 8">
    <name type="scientific">Saccharothrix xinjiangensis</name>
    <dbReference type="NCBI Taxonomy" id="204798"/>
    <lineage>
        <taxon>Bacteria</taxon>
        <taxon>Bacillati</taxon>
        <taxon>Actinomycetota</taxon>
        <taxon>Actinomycetes</taxon>
        <taxon>Pseudonocardiales</taxon>
        <taxon>Pseudonocardiaceae</taxon>
        <taxon>Saccharothrix</taxon>
    </lineage>
</organism>
<evidence type="ECO:0000256" key="2">
    <source>
        <dbReference type="ARBA" id="ARBA00009760"/>
    </source>
</evidence>
<keyword evidence="3 5" id="KW-0659">Purine metabolism</keyword>
<accession>A0ABV9XRW2</accession>
<protein>
    <recommendedName>
        <fullName evidence="5 6">Uricase</fullName>
        <ecNumber evidence="5 6">1.7.3.3</ecNumber>
    </recommendedName>
    <alternativeName>
        <fullName evidence="5">Urate oxidase</fullName>
    </alternativeName>
</protein>
<sequence>MAIVLGDNQYGKAENRLVVVSRDGDVHRIKDLTVSTSLRGDLADTHLTGDNAKVLATDTQKNTVHAFAKRQPVGEIEDFALRLGRHFVSSQEAITGARVLVDEHPWQRIEGNGHSFVSGSAEKRTTAVTVDGDRSWVVSGVRDLVVLKTTGSEFHGFPRDEYTTLQETDDRVLATSVTARWRYRTGEVDWAEAHAAIRLLLLTTFAGKHSLSLQQTLYAMGEAVLLARPEVAEVRLSMPNRHHFAVDLSPFGLANDNEVFHAADRPYGLIEGSVLRDDAEDPGLAWHTLPAF</sequence>
<dbReference type="NCBIfam" id="TIGR03383">
    <property type="entry name" value="urate_oxi"/>
    <property type="match status" value="1"/>
</dbReference>
<dbReference type="RefSeq" id="WP_344035201.1">
    <property type="nucleotide sequence ID" value="NZ_BAAAKE010000002.1"/>
</dbReference>
<dbReference type="Pfam" id="PF01014">
    <property type="entry name" value="Uricase"/>
    <property type="match status" value="2"/>
</dbReference>
<name>A0ABV9XRW2_9PSEU</name>
<dbReference type="InterPro" id="IPR002042">
    <property type="entry name" value="Uricase"/>
</dbReference>
<evidence type="ECO:0000313" key="7">
    <source>
        <dbReference type="EMBL" id="MFC5052693.1"/>
    </source>
</evidence>
<gene>
    <name evidence="7" type="primary">pucL</name>
    <name evidence="7" type="ORF">ACFPFM_02860</name>
</gene>
<evidence type="ECO:0000256" key="1">
    <source>
        <dbReference type="ARBA" id="ARBA00004831"/>
    </source>
</evidence>
<dbReference type="Proteomes" id="UP001595833">
    <property type="component" value="Unassembled WGS sequence"/>
</dbReference>
<dbReference type="PRINTS" id="PR00093">
    <property type="entry name" value="URICASE"/>
</dbReference>
<dbReference type="PANTHER" id="PTHR42874:SF1">
    <property type="entry name" value="URICASE"/>
    <property type="match status" value="1"/>
</dbReference>
<dbReference type="PIRSF" id="PIRSF000241">
    <property type="entry name" value="Urate_oxidase"/>
    <property type="match status" value="1"/>
</dbReference>
<evidence type="ECO:0000256" key="5">
    <source>
        <dbReference type="PIRNR" id="PIRNR000241"/>
    </source>
</evidence>
<dbReference type="PROSITE" id="PS00366">
    <property type="entry name" value="URICASE"/>
    <property type="match status" value="1"/>
</dbReference>
<dbReference type="PANTHER" id="PTHR42874">
    <property type="entry name" value="URICASE"/>
    <property type="match status" value="1"/>
</dbReference>
<evidence type="ECO:0000256" key="3">
    <source>
        <dbReference type="ARBA" id="ARBA00022631"/>
    </source>
</evidence>
<evidence type="ECO:0000256" key="4">
    <source>
        <dbReference type="ARBA" id="ARBA00023002"/>
    </source>
</evidence>
<dbReference type="EC" id="1.7.3.3" evidence="5 6"/>
<dbReference type="Gene3D" id="3.10.270.10">
    <property type="entry name" value="Urate Oxidase"/>
    <property type="match status" value="1"/>
</dbReference>
<comment type="catalytic activity">
    <reaction evidence="5 6">
        <text>urate + O2 + H2O = 5-hydroxyisourate + H2O2</text>
        <dbReference type="Rhea" id="RHEA:21368"/>
        <dbReference type="ChEBI" id="CHEBI:15377"/>
        <dbReference type="ChEBI" id="CHEBI:15379"/>
        <dbReference type="ChEBI" id="CHEBI:16240"/>
        <dbReference type="ChEBI" id="CHEBI:17775"/>
        <dbReference type="ChEBI" id="CHEBI:18072"/>
        <dbReference type="EC" id="1.7.3.3"/>
    </reaction>
</comment>
<comment type="function">
    <text evidence="5 6">Catalyzes the oxidation of uric acid to 5-hydroxyisourate, which is further processed to form (S)-allantoin.</text>
</comment>
<proteinExistence type="inferred from homology"/>
<reference evidence="8" key="1">
    <citation type="journal article" date="2019" name="Int. J. Syst. Evol. Microbiol.">
        <title>The Global Catalogue of Microorganisms (GCM) 10K type strain sequencing project: providing services to taxonomists for standard genome sequencing and annotation.</title>
        <authorList>
            <consortium name="The Broad Institute Genomics Platform"/>
            <consortium name="The Broad Institute Genome Sequencing Center for Infectious Disease"/>
            <person name="Wu L."/>
            <person name="Ma J."/>
        </authorList>
    </citation>
    <scope>NUCLEOTIDE SEQUENCE [LARGE SCALE GENOMIC DNA]</scope>
    <source>
        <strain evidence="8">KCTC 12848</strain>
    </source>
</reference>
<dbReference type="SUPFAM" id="SSF55620">
    <property type="entry name" value="Tetrahydrobiopterin biosynthesis enzymes-like"/>
    <property type="match status" value="2"/>
</dbReference>
<evidence type="ECO:0000313" key="8">
    <source>
        <dbReference type="Proteomes" id="UP001595833"/>
    </source>
</evidence>
<comment type="similarity">
    <text evidence="2 5 6">Belongs to the uricase family.</text>
</comment>
<keyword evidence="4 5" id="KW-0560">Oxidoreductase</keyword>
<dbReference type="InterPro" id="IPR019842">
    <property type="entry name" value="Uricase_CS"/>
</dbReference>
<keyword evidence="8" id="KW-1185">Reference proteome</keyword>
<comment type="pathway">
    <text evidence="1 5">Purine metabolism; urate degradation; (S)-allantoin from urate: step 1/3.</text>
</comment>
<dbReference type="GO" id="GO:0004846">
    <property type="term" value="F:urate oxidase activity"/>
    <property type="evidence" value="ECO:0007669"/>
    <property type="project" value="UniProtKB-EC"/>
</dbReference>